<dbReference type="PANTHER" id="PTHR30158:SF3">
    <property type="entry name" value="MULTIDRUG EFFLUX PUMP SUBUNIT ACRA-RELATED"/>
    <property type="match status" value="1"/>
</dbReference>
<dbReference type="PANTHER" id="PTHR30158">
    <property type="entry name" value="ACRA/E-RELATED COMPONENT OF DRUG EFFLUX TRANSPORTER"/>
    <property type="match status" value="1"/>
</dbReference>
<reference evidence="8 9" key="1">
    <citation type="submission" date="2024-09" db="EMBL/GenBank/DDBJ databases">
        <authorList>
            <person name="Zhang Z.-H."/>
        </authorList>
    </citation>
    <scope>NUCLEOTIDE SEQUENCE [LARGE SCALE GENOMIC DNA]</scope>
    <source>
        <strain evidence="8 9">HHTR114</strain>
    </source>
</reference>
<name>A0ABW1KUD4_9PROT</name>
<dbReference type="InterPro" id="IPR006143">
    <property type="entry name" value="RND_pump_MFP"/>
</dbReference>
<dbReference type="NCBIfam" id="TIGR01730">
    <property type="entry name" value="RND_mfp"/>
    <property type="match status" value="1"/>
</dbReference>
<dbReference type="Proteomes" id="UP001596116">
    <property type="component" value="Unassembled WGS sequence"/>
</dbReference>
<evidence type="ECO:0000259" key="5">
    <source>
        <dbReference type="Pfam" id="PF25917"/>
    </source>
</evidence>
<dbReference type="Gene3D" id="1.10.287.470">
    <property type="entry name" value="Helix hairpin bin"/>
    <property type="match status" value="1"/>
</dbReference>
<dbReference type="Gene3D" id="2.40.420.20">
    <property type="match status" value="1"/>
</dbReference>
<organism evidence="8 9">
    <name type="scientific">Hyphococcus aureus</name>
    <dbReference type="NCBI Taxonomy" id="2666033"/>
    <lineage>
        <taxon>Bacteria</taxon>
        <taxon>Pseudomonadati</taxon>
        <taxon>Pseudomonadota</taxon>
        <taxon>Alphaproteobacteria</taxon>
        <taxon>Parvularculales</taxon>
        <taxon>Parvularculaceae</taxon>
        <taxon>Hyphococcus</taxon>
    </lineage>
</organism>
<evidence type="ECO:0000259" key="4">
    <source>
        <dbReference type="Pfam" id="PF25876"/>
    </source>
</evidence>
<dbReference type="InterPro" id="IPR058626">
    <property type="entry name" value="MdtA-like_b-barrel"/>
</dbReference>
<dbReference type="Pfam" id="PF25876">
    <property type="entry name" value="HH_MFP_RND"/>
    <property type="match status" value="1"/>
</dbReference>
<proteinExistence type="inferred from homology"/>
<dbReference type="Gene3D" id="2.40.30.170">
    <property type="match status" value="1"/>
</dbReference>
<feature type="domain" description="Multidrug resistance protein MdtA-like alpha-helical hairpin" evidence="4">
    <location>
        <begin position="74"/>
        <end position="141"/>
    </location>
</feature>
<feature type="region of interest" description="Disordered" evidence="3">
    <location>
        <begin position="344"/>
        <end position="365"/>
    </location>
</feature>
<feature type="domain" description="Multidrug resistance protein MdtA-like beta-barrel" evidence="6">
    <location>
        <begin position="179"/>
        <end position="268"/>
    </location>
</feature>
<evidence type="ECO:0000256" key="1">
    <source>
        <dbReference type="ARBA" id="ARBA00004196"/>
    </source>
</evidence>
<feature type="domain" description="Multidrug resistance protein MdtA-like barrel-sandwich hybrid" evidence="5">
    <location>
        <begin position="32"/>
        <end position="174"/>
    </location>
</feature>
<evidence type="ECO:0000256" key="3">
    <source>
        <dbReference type="SAM" id="MobiDB-lite"/>
    </source>
</evidence>
<dbReference type="EMBL" id="JBHPON010000001">
    <property type="protein sequence ID" value="MFC6035728.1"/>
    <property type="molecule type" value="Genomic_DNA"/>
</dbReference>
<keyword evidence="9" id="KW-1185">Reference proteome</keyword>
<sequence length="365" mass="38385">MAPPPPEVAVQTVRTEPATLSATLPGRTAAHRVAEIRPQVSGIILDRQFEEGAAVTAGQPLYLIDPSPYQAAVDSAAATLDKASAMAAAAKNREERFAKLVEMNGVSKQDYDDASASAKQAKAEVALARAALASAKINLERTDIKAPIDGRIGRTLVTRGALVNANQQEALAVIHGLDPIYVDVAQSSAELLRLKRKLASGELETVEGDQLLVNLTLEDGGAYGQSGKLALTEVNVEPQTGAVTLRAVFPNPDGLLLPGMFVRAEIIEGRNSNAILVPQQAIARNALGEAIAYVVMDDDTVAERSVEVARAKGDKWLIASGLEPGERIVVEGFQRFRPGATVTPVEINTGSPRSVAGAANSSGFQ</sequence>
<dbReference type="RefSeq" id="WP_379878746.1">
    <property type="nucleotide sequence ID" value="NZ_JBHPON010000001.1"/>
</dbReference>
<dbReference type="InterPro" id="IPR058624">
    <property type="entry name" value="MdtA-like_HH"/>
</dbReference>
<comment type="subcellular location">
    <subcellularLocation>
        <location evidence="1">Cell envelope</location>
    </subcellularLocation>
</comment>
<dbReference type="InterPro" id="IPR058627">
    <property type="entry name" value="MdtA-like_C"/>
</dbReference>
<evidence type="ECO:0000313" key="8">
    <source>
        <dbReference type="EMBL" id="MFC6035728.1"/>
    </source>
</evidence>
<evidence type="ECO:0000256" key="2">
    <source>
        <dbReference type="ARBA" id="ARBA00009477"/>
    </source>
</evidence>
<dbReference type="Pfam" id="PF25944">
    <property type="entry name" value="Beta-barrel_RND"/>
    <property type="match status" value="1"/>
</dbReference>
<evidence type="ECO:0000259" key="7">
    <source>
        <dbReference type="Pfam" id="PF25967"/>
    </source>
</evidence>
<protein>
    <submittedName>
        <fullName evidence="8">Efflux RND transporter periplasmic adaptor subunit</fullName>
    </submittedName>
</protein>
<gene>
    <name evidence="8" type="ORF">ACFMB1_09255</name>
</gene>
<dbReference type="Gene3D" id="2.40.50.100">
    <property type="match status" value="1"/>
</dbReference>
<feature type="domain" description="Multidrug resistance protein MdtA-like C-terminal permuted SH3" evidence="7">
    <location>
        <begin position="273"/>
        <end position="335"/>
    </location>
</feature>
<dbReference type="Pfam" id="PF25917">
    <property type="entry name" value="BSH_RND"/>
    <property type="match status" value="1"/>
</dbReference>
<accession>A0ABW1KUD4</accession>
<dbReference type="Pfam" id="PF25967">
    <property type="entry name" value="RND-MFP_C"/>
    <property type="match status" value="1"/>
</dbReference>
<comment type="similarity">
    <text evidence="2">Belongs to the membrane fusion protein (MFP) (TC 8.A.1) family.</text>
</comment>
<evidence type="ECO:0000313" key="9">
    <source>
        <dbReference type="Proteomes" id="UP001596116"/>
    </source>
</evidence>
<evidence type="ECO:0000259" key="6">
    <source>
        <dbReference type="Pfam" id="PF25944"/>
    </source>
</evidence>
<dbReference type="SUPFAM" id="SSF111369">
    <property type="entry name" value="HlyD-like secretion proteins"/>
    <property type="match status" value="1"/>
</dbReference>
<comment type="caution">
    <text evidence="8">The sequence shown here is derived from an EMBL/GenBank/DDBJ whole genome shotgun (WGS) entry which is preliminary data.</text>
</comment>
<dbReference type="InterPro" id="IPR058625">
    <property type="entry name" value="MdtA-like_BSH"/>
</dbReference>